<protein>
    <submittedName>
        <fullName evidence="2">Craniofacial development protein 2</fullName>
    </submittedName>
</protein>
<evidence type="ECO:0000313" key="2">
    <source>
        <dbReference type="EMBL" id="CAG6720036.1"/>
    </source>
</evidence>
<dbReference type="InterPro" id="IPR000477">
    <property type="entry name" value="RT_dom"/>
</dbReference>
<sequence>MSTHSIIMMAITNTKYNSGLIPSIGCPGGNVLVGSDKRWYNKSNINSIRIGTWNVRTMAAPGKIENTIEELKRLKIQIMGISEMRWCGAGQRHVDEYTIYYSGTTNDTAEYGVGIILEKRIAHCVTNFVPVSERILLIQINARPVNINIIQIYAYTTECKDEDLIEKFYEQITDLTKTIPKHEMLLIMGDFNAKIGKGRIGEHIGNFGLGERNDRGERLSMFAVEQDLIVTNTFFQHHPRRLYTWKSNDKVTRNQIDFLLINRRFRNSITDIKTYPGADVQSDHNPLVASLQTIFKKVKKKTVKRFDYRKLKRGTIKDTVKRKLQEISREGSENIEEELKQFKIRIEKIKEEYLKPEIQAKKSWMTEEIINLMNNRRTFKNKTTEYRRIQGIIRTKIREAKEKEHTEKCEEIERCQERGDMFNLHKKVKEVTGTMRKKSSNILTDPGGKIITDKGEVKKVWELYIKELFHDERPDPPHIRGNTGPQILEEEVEAAIKNAKENKAVGPDEIPAELVKLFGGENIKWITTLYNKIYNSGTIPREWLKSEFIILPKKAGAKKCGDFRTISIMSHLLKIFLKIIHSRIYKKCEEQVSDSQFGFRRAVGTREALFAINVLFQRCRDVNCDVFVCFIDYQKAFDRVQHGKMMEVMQKTGLDAKDLNIIINLYWNQSANIRLEGECTEDIEILRGVRQGCVLSPTIFNLYSEYIFKEALENSEEGILLNGERISNIRYADDTVLMANTPQQLQNLIDRVARASATYNMKLNTSKTKIMIVKKRPGICRYVFNVEGEPLEQVSSYKYLGTYVNQDWGHKHEIKIRIEMARTSFNRMRPVLCNMHLNLNTRIRVLKCYVFSVLLYGVEVWTLTKETLNRLESFEMWCYRRMLRISWIYHVTNETVLERMTKTTEIITTVKRRKLAYFGHIIRNNKYKILQDIVKCNLSGTRARGRPRTSWFDNITNWTTLTSEEVFIRALDKECWATIVANV</sequence>
<dbReference type="CDD" id="cd01650">
    <property type="entry name" value="RT_nLTR_like"/>
    <property type="match status" value="1"/>
</dbReference>
<dbReference type="SUPFAM" id="SSF56219">
    <property type="entry name" value="DNase I-like"/>
    <property type="match status" value="1"/>
</dbReference>
<dbReference type="SUPFAM" id="SSF56672">
    <property type="entry name" value="DNA/RNA polymerases"/>
    <property type="match status" value="1"/>
</dbReference>
<dbReference type="PANTHER" id="PTHR47027:SF8">
    <property type="entry name" value="RIBONUCLEASE H"/>
    <property type="match status" value="1"/>
</dbReference>
<dbReference type="InterPro" id="IPR036691">
    <property type="entry name" value="Endo/exonu/phosph_ase_sf"/>
</dbReference>
<dbReference type="AlphaFoldDB" id="A0A8D8V6Q5"/>
<dbReference type="PANTHER" id="PTHR47027">
    <property type="entry name" value="REVERSE TRANSCRIPTASE DOMAIN-CONTAINING PROTEIN"/>
    <property type="match status" value="1"/>
</dbReference>
<dbReference type="CDD" id="cd09076">
    <property type="entry name" value="L1-EN"/>
    <property type="match status" value="1"/>
</dbReference>
<dbReference type="EMBL" id="HBUF01359768">
    <property type="protein sequence ID" value="CAG6720036.1"/>
    <property type="molecule type" value="Transcribed_RNA"/>
</dbReference>
<dbReference type="GO" id="GO:0003824">
    <property type="term" value="F:catalytic activity"/>
    <property type="evidence" value="ECO:0007669"/>
    <property type="project" value="InterPro"/>
</dbReference>
<name>A0A8D8V6Q5_9HEMI</name>
<accession>A0A8D8V6Q5</accession>
<reference evidence="2" key="1">
    <citation type="submission" date="2021-05" db="EMBL/GenBank/DDBJ databases">
        <authorList>
            <person name="Alioto T."/>
            <person name="Alioto T."/>
            <person name="Gomez Garrido J."/>
        </authorList>
    </citation>
    <scope>NUCLEOTIDE SEQUENCE</scope>
</reference>
<dbReference type="Pfam" id="PF03372">
    <property type="entry name" value="Exo_endo_phos"/>
    <property type="match status" value="1"/>
</dbReference>
<feature type="domain" description="Reverse transcriptase" evidence="1">
    <location>
        <begin position="532"/>
        <end position="804"/>
    </location>
</feature>
<dbReference type="Gene3D" id="3.60.10.10">
    <property type="entry name" value="Endonuclease/exonuclease/phosphatase"/>
    <property type="match status" value="1"/>
</dbReference>
<dbReference type="GO" id="GO:0071897">
    <property type="term" value="P:DNA biosynthetic process"/>
    <property type="evidence" value="ECO:0007669"/>
    <property type="project" value="UniProtKB-ARBA"/>
</dbReference>
<proteinExistence type="predicted"/>
<dbReference type="PROSITE" id="PS50878">
    <property type="entry name" value="RT_POL"/>
    <property type="match status" value="1"/>
</dbReference>
<dbReference type="Pfam" id="PF00078">
    <property type="entry name" value="RVT_1"/>
    <property type="match status" value="1"/>
</dbReference>
<evidence type="ECO:0000259" key="1">
    <source>
        <dbReference type="PROSITE" id="PS50878"/>
    </source>
</evidence>
<dbReference type="InterPro" id="IPR005135">
    <property type="entry name" value="Endo/exonuclease/phosphatase"/>
</dbReference>
<organism evidence="2">
    <name type="scientific">Cacopsylla melanoneura</name>
    <dbReference type="NCBI Taxonomy" id="428564"/>
    <lineage>
        <taxon>Eukaryota</taxon>
        <taxon>Metazoa</taxon>
        <taxon>Ecdysozoa</taxon>
        <taxon>Arthropoda</taxon>
        <taxon>Hexapoda</taxon>
        <taxon>Insecta</taxon>
        <taxon>Pterygota</taxon>
        <taxon>Neoptera</taxon>
        <taxon>Paraneoptera</taxon>
        <taxon>Hemiptera</taxon>
        <taxon>Sternorrhyncha</taxon>
        <taxon>Psylloidea</taxon>
        <taxon>Psyllidae</taxon>
        <taxon>Psyllinae</taxon>
        <taxon>Cacopsylla</taxon>
    </lineage>
</organism>
<dbReference type="InterPro" id="IPR043502">
    <property type="entry name" value="DNA/RNA_pol_sf"/>
</dbReference>